<dbReference type="AlphaFoldDB" id="A0A323UTG8"/>
<reference evidence="2 3" key="1">
    <citation type="submission" date="2018-06" db="EMBL/GenBank/DDBJ databases">
        <title>Azoarcus communis strain SWub3 genome.</title>
        <authorList>
            <person name="Zorraquino Salvo V."/>
            <person name="Toubiana D."/>
            <person name="Blumwald E."/>
        </authorList>
    </citation>
    <scope>NUCLEOTIDE SEQUENCE [LARGE SCALE GENOMIC DNA]</scope>
    <source>
        <strain evidence="2 3">SWub3</strain>
    </source>
</reference>
<dbReference type="RefSeq" id="WP_110526460.1">
    <property type="nucleotide sequence ID" value="NZ_QKOE01000012.1"/>
</dbReference>
<gene>
    <name evidence="2" type="ORF">DNK49_15380</name>
</gene>
<name>A0A323UTG8_9RHOO</name>
<feature type="chain" id="PRO_5016264655" description="Cobalt transporter" evidence="1">
    <location>
        <begin position="26"/>
        <end position="188"/>
    </location>
</feature>
<accession>A0A323UTG8</accession>
<evidence type="ECO:0008006" key="4">
    <source>
        <dbReference type="Google" id="ProtNLM"/>
    </source>
</evidence>
<keyword evidence="1" id="KW-0732">Signal</keyword>
<dbReference type="OrthoDB" id="6881973at2"/>
<evidence type="ECO:0000313" key="2">
    <source>
        <dbReference type="EMBL" id="PZA15591.1"/>
    </source>
</evidence>
<evidence type="ECO:0000313" key="3">
    <source>
        <dbReference type="Proteomes" id="UP000248259"/>
    </source>
</evidence>
<protein>
    <recommendedName>
        <fullName evidence="4">Cobalt transporter</fullName>
    </recommendedName>
</protein>
<keyword evidence="3" id="KW-1185">Reference proteome</keyword>
<dbReference type="EMBL" id="QKOE01000012">
    <property type="protein sequence ID" value="PZA15591.1"/>
    <property type="molecule type" value="Genomic_DNA"/>
</dbReference>
<comment type="caution">
    <text evidence="2">The sequence shown here is derived from an EMBL/GenBank/DDBJ whole genome shotgun (WGS) entry which is preliminary data.</text>
</comment>
<proteinExistence type="predicted"/>
<evidence type="ECO:0000256" key="1">
    <source>
        <dbReference type="SAM" id="SignalP"/>
    </source>
</evidence>
<dbReference type="Proteomes" id="UP000248259">
    <property type="component" value="Unassembled WGS sequence"/>
</dbReference>
<sequence length="188" mass="19536">MTHSHTLLSWSLATLLASAAPTTLAGPGHDHGDAPVTTAGPALPRFAATSELFELVGIVDGPHLTLYLDHFADNRPVEDARLELELNGQAITVLPHAPGEFEAQLQSPLQAGVIAVTATVTAGKDIDLLAGELDLHDDASAHDTPPAQPGSWTSKAGWMGAGALLASLLGWALSRRRAPARIQQGDAV</sequence>
<feature type="signal peptide" evidence="1">
    <location>
        <begin position="1"/>
        <end position="25"/>
    </location>
</feature>
<organism evidence="2 3">
    <name type="scientific">Parazoarcus communis SWub3 = DSM 12120</name>
    <dbReference type="NCBI Taxonomy" id="1121029"/>
    <lineage>
        <taxon>Bacteria</taxon>
        <taxon>Pseudomonadati</taxon>
        <taxon>Pseudomonadota</taxon>
        <taxon>Betaproteobacteria</taxon>
        <taxon>Rhodocyclales</taxon>
        <taxon>Zoogloeaceae</taxon>
        <taxon>Parazoarcus</taxon>
    </lineage>
</organism>